<evidence type="ECO:0000313" key="1">
    <source>
        <dbReference type="EMBL" id="MET3570157.1"/>
    </source>
</evidence>
<organism evidence="1 2">
    <name type="scientific">Enterocloster citroniae</name>
    <dbReference type="NCBI Taxonomy" id="358743"/>
    <lineage>
        <taxon>Bacteria</taxon>
        <taxon>Bacillati</taxon>
        <taxon>Bacillota</taxon>
        <taxon>Clostridia</taxon>
        <taxon>Lachnospirales</taxon>
        <taxon>Lachnospiraceae</taxon>
        <taxon>Enterocloster</taxon>
    </lineage>
</organism>
<sequence>MYNTDLSDHGIVKAYSGDAVINSDWVSAGTVVYKVLNGTCFVDFDITVKQITAINTLIVSGLPESTIVRHGRITGWENGDISMPFYLNKKDIIANPCGAGRYAGCLSFSII</sequence>
<gene>
    <name evidence="1" type="ORF">ABID13_001784</name>
</gene>
<protein>
    <submittedName>
        <fullName evidence="1">Uncharacterized protein</fullName>
    </submittedName>
</protein>
<dbReference type="Proteomes" id="UP001549200">
    <property type="component" value="Unassembled WGS sequence"/>
</dbReference>
<accession>A0ABV2FWC1</accession>
<comment type="caution">
    <text evidence="1">The sequence shown here is derived from an EMBL/GenBank/DDBJ whole genome shotgun (WGS) entry which is preliminary data.</text>
</comment>
<keyword evidence="2" id="KW-1185">Reference proteome</keyword>
<name>A0ABV2FWC1_9FIRM</name>
<evidence type="ECO:0000313" key="2">
    <source>
        <dbReference type="Proteomes" id="UP001549200"/>
    </source>
</evidence>
<dbReference type="EMBL" id="JBEPLZ010000005">
    <property type="protein sequence ID" value="MET3570157.1"/>
    <property type="molecule type" value="Genomic_DNA"/>
</dbReference>
<proteinExistence type="predicted"/>
<reference evidence="1 2" key="1">
    <citation type="submission" date="2024-06" db="EMBL/GenBank/DDBJ databases">
        <title>Genomic Encyclopedia of Type Strains, Phase IV (KMG-IV): sequencing the most valuable type-strain genomes for metagenomic binning, comparative biology and taxonomic classification.</title>
        <authorList>
            <person name="Goeker M."/>
        </authorList>
    </citation>
    <scope>NUCLEOTIDE SEQUENCE [LARGE SCALE GENOMIC DNA]</scope>
    <source>
        <strain evidence="1 2">DSM 19261</strain>
    </source>
</reference>